<dbReference type="AlphaFoldDB" id="X1TMI7"/>
<evidence type="ECO:0000313" key="1">
    <source>
        <dbReference type="EMBL" id="GAI88790.1"/>
    </source>
</evidence>
<reference evidence="1" key="1">
    <citation type="journal article" date="2014" name="Front. Microbiol.">
        <title>High frequency of phylogenetically diverse reductive dehalogenase-homologous genes in deep subseafloor sedimentary metagenomes.</title>
        <authorList>
            <person name="Kawai M."/>
            <person name="Futagami T."/>
            <person name="Toyoda A."/>
            <person name="Takaki Y."/>
            <person name="Nishi S."/>
            <person name="Hori S."/>
            <person name="Arai W."/>
            <person name="Tsubouchi T."/>
            <person name="Morono Y."/>
            <person name="Uchiyama I."/>
            <person name="Ito T."/>
            <person name="Fujiyama A."/>
            <person name="Inagaki F."/>
            <person name="Takami H."/>
        </authorList>
    </citation>
    <scope>NUCLEOTIDE SEQUENCE</scope>
    <source>
        <strain evidence="1">Expedition CK06-06</strain>
    </source>
</reference>
<feature type="non-terminal residue" evidence="1">
    <location>
        <position position="1"/>
    </location>
</feature>
<organism evidence="1">
    <name type="scientific">marine sediment metagenome</name>
    <dbReference type="NCBI Taxonomy" id="412755"/>
    <lineage>
        <taxon>unclassified sequences</taxon>
        <taxon>metagenomes</taxon>
        <taxon>ecological metagenomes</taxon>
    </lineage>
</organism>
<dbReference type="EMBL" id="BARW01021445">
    <property type="protein sequence ID" value="GAI88790.1"/>
    <property type="molecule type" value="Genomic_DNA"/>
</dbReference>
<accession>X1TMI7</accession>
<sequence>RYENTGSKNNHLVDGREYTKDDITLIIVYVE</sequence>
<name>X1TMI7_9ZZZZ</name>
<proteinExistence type="predicted"/>
<comment type="caution">
    <text evidence="1">The sequence shown here is derived from an EMBL/GenBank/DDBJ whole genome shotgun (WGS) entry which is preliminary data.</text>
</comment>
<protein>
    <submittedName>
        <fullName evidence="1">Uncharacterized protein</fullName>
    </submittedName>
</protein>
<gene>
    <name evidence="1" type="ORF">S12H4_36027</name>
</gene>